<keyword evidence="12 14" id="KW-0449">Lipoprotein</keyword>
<protein>
    <recommendedName>
        <fullName evidence="4">Outer-membrane lipoprotein LolB</fullName>
    </recommendedName>
</protein>
<evidence type="ECO:0000256" key="10">
    <source>
        <dbReference type="ARBA" id="ARBA00023186"/>
    </source>
</evidence>
<evidence type="ECO:0000256" key="8">
    <source>
        <dbReference type="ARBA" id="ARBA00023136"/>
    </source>
</evidence>
<dbReference type="OrthoDB" id="6237392at2"/>
<gene>
    <name evidence="14" type="ORF">FM042_00940</name>
</gene>
<dbReference type="InterPro" id="IPR004565">
    <property type="entry name" value="OM_lipoprot_LolB"/>
</dbReference>
<evidence type="ECO:0000256" key="9">
    <source>
        <dbReference type="ARBA" id="ARBA00023139"/>
    </source>
</evidence>
<dbReference type="GO" id="GO:0015031">
    <property type="term" value="P:protein transport"/>
    <property type="evidence" value="ECO:0007669"/>
    <property type="project" value="UniProtKB-KW"/>
</dbReference>
<accession>A0A552X355</accession>
<dbReference type="RefSeq" id="WP_143233884.1">
    <property type="nucleotide sequence ID" value="NZ_VJWL01000001.1"/>
</dbReference>
<dbReference type="CDD" id="cd16326">
    <property type="entry name" value="LolB"/>
    <property type="match status" value="1"/>
</dbReference>
<dbReference type="GO" id="GO:0009279">
    <property type="term" value="C:cell outer membrane"/>
    <property type="evidence" value="ECO:0007669"/>
    <property type="project" value="UniProtKB-SubCell"/>
</dbReference>
<dbReference type="Pfam" id="PF03550">
    <property type="entry name" value="LolB"/>
    <property type="match status" value="1"/>
</dbReference>
<keyword evidence="10" id="KW-0143">Chaperone</keyword>
<evidence type="ECO:0000256" key="2">
    <source>
        <dbReference type="ARBA" id="ARBA00009696"/>
    </source>
</evidence>
<keyword evidence="9" id="KW-0564">Palmitate</keyword>
<proteinExistence type="inferred from homology"/>
<reference evidence="14 15" key="1">
    <citation type="submission" date="2019-07" db="EMBL/GenBank/DDBJ databases">
        <authorList>
            <person name="Yang M."/>
            <person name="Zhao D."/>
            <person name="Xiang H."/>
        </authorList>
    </citation>
    <scope>NUCLEOTIDE SEQUENCE [LARGE SCALE GENOMIC DNA]</scope>
    <source>
        <strain evidence="14 15">IM1326</strain>
    </source>
</reference>
<keyword evidence="15" id="KW-1185">Reference proteome</keyword>
<dbReference type="Gene3D" id="2.50.20.10">
    <property type="entry name" value="Lipoprotein localisation LolA/LolB/LppX"/>
    <property type="match status" value="1"/>
</dbReference>
<name>A0A552X355_9GAMM</name>
<evidence type="ECO:0000256" key="3">
    <source>
        <dbReference type="ARBA" id="ARBA00011245"/>
    </source>
</evidence>
<evidence type="ECO:0000313" key="15">
    <source>
        <dbReference type="Proteomes" id="UP000320359"/>
    </source>
</evidence>
<organism evidence="14 15">
    <name type="scientific">Aliidiomarina halalkaliphila</name>
    <dbReference type="NCBI Taxonomy" id="2593535"/>
    <lineage>
        <taxon>Bacteria</taxon>
        <taxon>Pseudomonadati</taxon>
        <taxon>Pseudomonadota</taxon>
        <taxon>Gammaproteobacteria</taxon>
        <taxon>Alteromonadales</taxon>
        <taxon>Idiomarinaceae</taxon>
        <taxon>Aliidiomarina</taxon>
    </lineage>
</organism>
<dbReference type="EMBL" id="VJWL01000001">
    <property type="protein sequence ID" value="TRW49462.1"/>
    <property type="molecule type" value="Genomic_DNA"/>
</dbReference>
<dbReference type="PROSITE" id="PS51257">
    <property type="entry name" value="PROKAR_LIPOPROTEIN"/>
    <property type="match status" value="1"/>
</dbReference>
<comment type="caution">
    <text evidence="14">The sequence shown here is derived from an EMBL/GenBank/DDBJ whole genome shotgun (WGS) entry which is preliminary data.</text>
</comment>
<evidence type="ECO:0000256" key="5">
    <source>
        <dbReference type="ARBA" id="ARBA00022448"/>
    </source>
</evidence>
<evidence type="ECO:0000256" key="12">
    <source>
        <dbReference type="ARBA" id="ARBA00023288"/>
    </source>
</evidence>
<evidence type="ECO:0000256" key="4">
    <source>
        <dbReference type="ARBA" id="ARBA00016202"/>
    </source>
</evidence>
<feature type="chain" id="PRO_5021764146" description="Outer-membrane lipoprotein LolB" evidence="13">
    <location>
        <begin position="29"/>
        <end position="227"/>
    </location>
</feature>
<dbReference type="AlphaFoldDB" id="A0A552X355"/>
<dbReference type="SUPFAM" id="SSF89392">
    <property type="entry name" value="Prokaryotic lipoproteins and lipoprotein localization factors"/>
    <property type="match status" value="1"/>
</dbReference>
<keyword evidence="7" id="KW-0653">Protein transport</keyword>
<keyword evidence="11" id="KW-0998">Cell outer membrane</keyword>
<sequence>MRLTFTRWLQFHRLLGLGLFIAFLTACASTPQTSDTVAPERHADHQAWLSQIVFWNIQGNIAFFNDADGERDAARYTWRQQHTPETTSFRLYHPLRGTLARLEQNESGGVFTNLQGETFNAEHIDELLYTHTGMPIPFHLMSEAIIGLEPQVSIANRRWFESGALASYTADISQSPWNQQVWQVELSDYRVVVHNGRSFTMPHMIEASQYPLRIRFQVSQWREVLVE</sequence>
<keyword evidence="8" id="KW-0472">Membrane</keyword>
<evidence type="ECO:0000256" key="11">
    <source>
        <dbReference type="ARBA" id="ARBA00023237"/>
    </source>
</evidence>
<comment type="subcellular location">
    <subcellularLocation>
        <location evidence="1">Cell outer membrane</location>
        <topology evidence="1">Lipid-anchor</topology>
    </subcellularLocation>
</comment>
<evidence type="ECO:0000256" key="1">
    <source>
        <dbReference type="ARBA" id="ARBA00004459"/>
    </source>
</evidence>
<keyword evidence="6 13" id="KW-0732">Signal</keyword>
<evidence type="ECO:0000256" key="6">
    <source>
        <dbReference type="ARBA" id="ARBA00022729"/>
    </source>
</evidence>
<evidence type="ECO:0000256" key="7">
    <source>
        <dbReference type="ARBA" id="ARBA00022927"/>
    </source>
</evidence>
<evidence type="ECO:0000313" key="14">
    <source>
        <dbReference type="EMBL" id="TRW49462.1"/>
    </source>
</evidence>
<dbReference type="Proteomes" id="UP000320359">
    <property type="component" value="Unassembled WGS sequence"/>
</dbReference>
<feature type="signal peptide" evidence="13">
    <location>
        <begin position="1"/>
        <end position="28"/>
    </location>
</feature>
<comment type="similarity">
    <text evidence="2">Belongs to the LolB family.</text>
</comment>
<evidence type="ECO:0000256" key="13">
    <source>
        <dbReference type="SAM" id="SignalP"/>
    </source>
</evidence>
<dbReference type="InterPro" id="IPR029046">
    <property type="entry name" value="LolA/LolB/LppX"/>
</dbReference>
<comment type="subunit">
    <text evidence="3">Monomer.</text>
</comment>
<keyword evidence="5" id="KW-0813">Transport</keyword>